<keyword evidence="6 7" id="KW-0472">Membrane</keyword>
<proteinExistence type="predicted"/>
<evidence type="ECO:0000256" key="1">
    <source>
        <dbReference type="ARBA" id="ARBA00022448"/>
    </source>
</evidence>
<evidence type="ECO:0000256" key="5">
    <source>
        <dbReference type="ARBA" id="ARBA00022989"/>
    </source>
</evidence>
<feature type="transmembrane region" description="Helical" evidence="7">
    <location>
        <begin position="134"/>
        <end position="158"/>
    </location>
</feature>
<dbReference type="SUPFAM" id="SSF90123">
    <property type="entry name" value="ABC transporter transmembrane region"/>
    <property type="match status" value="1"/>
</dbReference>
<dbReference type="GO" id="GO:0005524">
    <property type="term" value="F:ATP binding"/>
    <property type="evidence" value="ECO:0007669"/>
    <property type="project" value="UniProtKB-KW"/>
</dbReference>
<keyword evidence="2 7" id="KW-0812">Transmembrane</keyword>
<sequence>MQTTKADELPENPRERSNPFSELMLCFVFPVLFKGRKKTLEQSDLYRPLKEHKSDTLGDRLCSAWDEEVSQRSAQGKQPRLGRVVIRVFGWHLFVTGLLLGIREFVVKVTQPMCLYGIMSYFSNEDTDPLKAQLYAAGLITASVLSVVTGHPFILGLLHLGMKMRVALCSLVYRKALRLSHTSLGDTSIGQVVNLLSNDVSRFDVILINVHFMWLAPLELFVVTFLMYQKIGVASFFGVAIMLLFLPFQAY</sequence>
<reference evidence="9 10" key="1">
    <citation type="journal article" date="2019" name="J. Hered.">
        <title>An Improved Genome Assembly for Drosophila navojoa, the Basal Species in the mojavensis Cluster.</title>
        <authorList>
            <person name="Vanderlinde T."/>
            <person name="Dupim E.G."/>
            <person name="Nazario-Yepiz N.O."/>
            <person name="Carvalho A.B."/>
        </authorList>
    </citation>
    <scope>NUCLEOTIDE SEQUENCE [LARGE SCALE GENOMIC DNA]</scope>
    <source>
        <strain evidence="9">Navoj_Jal97</strain>
        <tissue evidence="9">Whole organism</tissue>
    </source>
</reference>
<dbReference type="Pfam" id="PF00664">
    <property type="entry name" value="ABC_membrane"/>
    <property type="match status" value="1"/>
</dbReference>
<gene>
    <name evidence="9" type="ORF">AWZ03_014875</name>
</gene>
<keyword evidence="3" id="KW-0547">Nucleotide-binding</keyword>
<name>A0A484APQ1_DRONA</name>
<dbReference type="InterPro" id="IPR050173">
    <property type="entry name" value="ABC_transporter_C-like"/>
</dbReference>
<protein>
    <recommendedName>
        <fullName evidence="8">ABC transmembrane type-1 domain-containing protein</fullName>
    </recommendedName>
</protein>
<feature type="transmembrane region" description="Helical" evidence="7">
    <location>
        <begin position="84"/>
        <end position="102"/>
    </location>
</feature>
<dbReference type="OrthoDB" id="6500128at2759"/>
<accession>A0A484APQ1</accession>
<keyword evidence="10" id="KW-1185">Reference proteome</keyword>
<feature type="transmembrane region" description="Helical" evidence="7">
    <location>
        <begin position="205"/>
        <end position="225"/>
    </location>
</feature>
<dbReference type="InterPro" id="IPR036640">
    <property type="entry name" value="ABC1_TM_sf"/>
</dbReference>
<dbReference type="GO" id="GO:0016020">
    <property type="term" value="C:membrane"/>
    <property type="evidence" value="ECO:0007669"/>
    <property type="project" value="InterPro"/>
</dbReference>
<dbReference type="PANTHER" id="PTHR24223:SF448">
    <property type="entry name" value="FI20146P1-RELATED"/>
    <property type="match status" value="1"/>
</dbReference>
<keyword evidence="4" id="KW-0067">ATP-binding</keyword>
<comment type="caution">
    <text evidence="9">The sequence shown here is derived from an EMBL/GenBank/DDBJ whole genome shotgun (WGS) entry which is preliminary data.</text>
</comment>
<evidence type="ECO:0000256" key="4">
    <source>
        <dbReference type="ARBA" id="ARBA00022840"/>
    </source>
</evidence>
<evidence type="ECO:0000259" key="8">
    <source>
        <dbReference type="PROSITE" id="PS50929"/>
    </source>
</evidence>
<dbReference type="AlphaFoldDB" id="A0A484APQ1"/>
<dbReference type="STRING" id="7232.A0A484APQ1"/>
<evidence type="ECO:0000256" key="3">
    <source>
        <dbReference type="ARBA" id="ARBA00022741"/>
    </source>
</evidence>
<dbReference type="Gene3D" id="1.20.1560.10">
    <property type="entry name" value="ABC transporter type 1, transmembrane domain"/>
    <property type="match status" value="1"/>
</dbReference>
<keyword evidence="1" id="KW-0813">Transport</keyword>
<dbReference type="GO" id="GO:0140359">
    <property type="term" value="F:ABC-type transporter activity"/>
    <property type="evidence" value="ECO:0007669"/>
    <property type="project" value="InterPro"/>
</dbReference>
<evidence type="ECO:0000313" key="10">
    <source>
        <dbReference type="Proteomes" id="UP000295192"/>
    </source>
</evidence>
<feature type="transmembrane region" description="Helical" evidence="7">
    <location>
        <begin position="231"/>
        <end position="248"/>
    </location>
</feature>
<evidence type="ECO:0000256" key="2">
    <source>
        <dbReference type="ARBA" id="ARBA00022692"/>
    </source>
</evidence>
<dbReference type="PANTHER" id="PTHR24223">
    <property type="entry name" value="ATP-BINDING CASSETTE SUB-FAMILY C"/>
    <property type="match status" value="1"/>
</dbReference>
<evidence type="ECO:0000256" key="7">
    <source>
        <dbReference type="SAM" id="Phobius"/>
    </source>
</evidence>
<dbReference type="EMBL" id="LSRL02002199">
    <property type="protein sequence ID" value="TDG38703.1"/>
    <property type="molecule type" value="Genomic_DNA"/>
</dbReference>
<evidence type="ECO:0000313" key="9">
    <source>
        <dbReference type="EMBL" id="TDG38703.1"/>
    </source>
</evidence>
<evidence type="ECO:0000256" key="6">
    <source>
        <dbReference type="ARBA" id="ARBA00023136"/>
    </source>
</evidence>
<keyword evidence="5 7" id="KW-1133">Transmembrane helix</keyword>
<feature type="domain" description="ABC transmembrane type-1" evidence="8">
    <location>
        <begin position="109"/>
        <end position="251"/>
    </location>
</feature>
<dbReference type="OMA" id="FRMARIG"/>
<dbReference type="Proteomes" id="UP000295192">
    <property type="component" value="Unassembled WGS sequence"/>
</dbReference>
<feature type="non-terminal residue" evidence="9">
    <location>
        <position position="251"/>
    </location>
</feature>
<organism evidence="9 10">
    <name type="scientific">Drosophila navojoa</name>
    <name type="common">Fruit fly</name>
    <dbReference type="NCBI Taxonomy" id="7232"/>
    <lineage>
        <taxon>Eukaryota</taxon>
        <taxon>Metazoa</taxon>
        <taxon>Ecdysozoa</taxon>
        <taxon>Arthropoda</taxon>
        <taxon>Hexapoda</taxon>
        <taxon>Insecta</taxon>
        <taxon>Pterygota</taxon>
        <taxon>Neoptera</taxon>
        <taxon>Endopterygota</taxon>
        <taxon>Diptera</taxon>
        <taxon>Brachycera</taxon>
        <taxon>Muscomorpha</taxon>
        <taxon>Ephydroidea</taxon>
        <taxon>Drosophilidae</taxon>
        <taxon>Drosophila</taxon>
    </lineage>
</organism>
<dbReference type="PROSITE" id="PS50929">
    <property type="entry name" value="ABC_TM1F"/>
    <property type="match status" value="1"/>
</dbReference>
<dbReference type="InterPro" id="IPR011527">
    <property type="entry name" value="ABC1_TM_dom"/>
</dbReference>